<proteinExistence type="predicted"/>
<name>A0ABP8X0I8_9PSEU</name>
<evidence type="ECO:0000313" key="1">
    <source>
        <dbReference type="EMBL" id="GAA4697707.1"/>
    </source>
</evidence>
<protein>
    <recommendedName>
        <fullName evidence="3">TetR family transcriptional regulator</fullName>
    </recommendedName>
</protein>
<gene>
    <name evidence="1" type="ORF">GCM10023215_40020</name>
</gene>
<evidence type="ECO:0008006" key="3">
    <source>
        <dbReference type="Google" id="ProtNLM"/>
    </source>
</evidence>
<organism evidence="1 2">
    <name type="scientific">Pseudonocardia yuanmonensis</name>
    <dbReference type="NCBI Taxonomy" id="1095914"/>
    <lineage>
        <taxon>Bacteria</taxon>
        <taxon>Bacillati</taxon>
        <taxon>Actinomycetota</taxon>
        <taxon>Actinomycetes</taxon>
        <taxon>Pseudonocardiales</taxon>
        <taxon>Pseudonocardiaceae</taxon>
        <taxon>Pseudonocardia</taxon>
    </lineage>
</organism>
<sequence length="62" mass="7027">MHALVASFAPLLRDGLSVDEAADVYWSVFTTETMDALVRGRGWSVERYADWIVDAVDRLLLR</sequence>
<dbReference type="Proteomes" id="UP001500325">
    <property type="component" value="Unassembled WGS sequence"/>
</dbReference>
<evidence type="ECO:0000313" key="2">
    <source>
        <dbReference type="Proteomes" id="UP001500325"/>
    </source>
</evidence>
<accession>A0ABP8X0I8</accession>
<dbReference type="RefSeq" id="WP_345382142.1">
    <property type="nucleotide sequence ID" value="NZ_BAABIC010000013.1"/>
</dbReference>
<dbReference type="EMBL" id="BAABIC010000013">
    <property type="protein sequence ID" value="GAA4697707.1"/>
    <property type="molecule type" value="Genomic_DNA"/>
</dbReference>
<keyword evidence="2" id="KW-1185">Reference proteome</keyword>
<comment type="caution">
    <text evidence="1">The sequence shown here is derived from an EMBL/GenBank/DDBJ whole genome shotgun (WGS) entry which is preliminary data.</text>
</comment>
<reference evidence="2" key="1">
    <citation type="journal article" date="2019" name="Int. J. Syst. Evol. Microbiol.">
        <title>The Global Catalogue of Microorganisms (GCM) 10K type strain sequencing project: providing services to taxonomists for standard genome sequencing and annotation.</title>
        <authorList>
            <consortium name="The Broad Institute Genomics Platform"/>
            <consortium name="The Broad Institute Genome Sequencing Center for Infectious Disease"/>
            <person name="Wu L."/>
            <person name="Ma J."/>
        </authorList>
    </citation>
    <scope>NUCLEOTIDE SEQUENCE [LARGE SCALE GENOMIC DNA]</scope>
    <source>
        <strain evidence="2">JCM 18055</strain>
    </source>
</reference>